<evidence type="ECO:0000313" key="9">
    <source>
        <dbReference type="Proteomes" id="UP000235145"/>
    </source>
</evidence>
<feature type="domain" description="PHD-type" evidence="6">
    <location>
        <begin position="331"/>
        <end position="381"/>
    </location>
</feature>
<comment type="caution">
    <text evidence="8">The sequence shown here is derived from an EMBL/GenBank/DDBJ whole genome shotgun (WGS) entry which is preliminary data.</text>
</comment>
<organism evidence="8 9">
    <name type="scientific">Lactuca sativa</name>
    <name type="common">Garden lettuce</name>
    <dbReference type="NCBI Taxonomy" id="4236"/>
    <lineage>
        <taxon>Eukaryota</taxon>
        <taxon>Viridiplantae</taxon>
        <taxon>Streptophyta</taxon>
        <taxon>Embryophyta</taxon>
        <taxon>Tracheophyta</taxon>
        <taxon>Spermatophyta</taxon>
        <taxon>Magnoliopsida</taxon>
        <taxon>eudicotyledons</taxon>
        <taxon>Gunneridae</taxon>
        <taxon>Pentapetalae</taxon>
        <taxon>asterids</taxon>
        <taxon>campanulids</taxon>
        <taxon>Asterales</taxon>
        <taxon>Asteraceae</taxon>
        <taxon>Cichorioideae</taxon>
        <taxon>Cichorieae</taxon>
        <taxon>Lactucinae</taxon>
        <taxon>Lactuca</taxon>
    </lineage>
</organism>
<evidence type="ECO:0000256" key="2">
    <source>
        <dbReference type="ARBA" id="ARBA00022771"/>
    </source>
</evidence>
<dbReference type="InterPro" id="IPR019786">
    <property type="entry name" value="Zinc_finger_PHD-type_CS"/>
</dbReference>
<dbReference type="SUPFAM" id="SSF46689">
    <property type="entry name" value="Homeodomain-like"/>
    <property type="match status" value="1"/>
</dbReference>
<proteinExistence type="predicted"/>
<dbReference type="PROSITE" id="PS01359">
    <property type="entry name" value="ZF_PHD_1"/>
    <property type="match status" value="1"/>
</dbReference>
<dbReference type="InterPro" id="IPR001005">
    <property type="entry name" value="SANT/Myb"/>
</dbReference>
<feature type="compositionally biased region" description="Polar residues" evidence="5">
    <location>
        <begin position="216"/>
        <end position="227"/>
    </location>
</feature>
<dbReference type="OrthoDB" id="608866at2759"/>
<evidence type="ECO:0008006" key="10">
    <source>
        <dbReference type="Google" id="ProtNLM"/>
    </source>
</evidence>
<dbReference type="GO" id="GO:0008270">
    <property type="term" value="F:zinc ion binding"/>
    <property type="evidence" value="ECO:0007669"/>
    <property type="project" value="UniProtKB-KW"/>
</dbReference>
<evidence type="ECO:0000259" key="6">
    <source>
        <dbReference type="PROSITE" id="PS50016"/>
    </source>
</evidence>
<name>A0A9R1UF45_LACSA</name>
<dbReference type="InterPro" id="IPR001965">
    <property type="entry name" value="Znf_PHD"/>
</dbReference>
<dbReference type="SMART" id="SM00249">
    <property type="entry name" value="PHD"/>
    <property type="match status" value="1"/>
</dbReference>
<dbReference type="Gene3D" id="3.30.40.10">
    <property type="entry name" value="Zinc/RING finger domain, C3HC4 (zinc finger)"/>
    <property type="match status" value="1"/>
</dbReference>
<dbReference type="InterPro" id="IPR013083">
    <property type="entry name" value="Znf_RING/FYVE/PHD"/>
</dbReference>
<reference evidence="8 9" key="1">
    <citation type="journal article" date="2017" name="Nat. Commun.">
        <title>Genome assembly with in vitro proximity ligation data and whole-genome triplication in lettuce.</title>
        <authorList>
            <person name="Reyes-Chin-Wo S."/>
            <person name="Wang Z."/>
            <person name="Yang X."/>
            <person name="Kozik A."/>
            <person name="Arikit S."/>
            <person name="Song C."/>
            <person name="Xia L."/>
            <person name="Froenicke L."/>
            <person name="Lavelle D.O."/>
            <person name="Truco M.J."/>
            <person name="Xia R."/>
            <person name="Zhu S."/>
            <person name="Xu C."/>
            <person name="Xu H."/>
            <person name="Xu X."/>
            <person name="Cox K."/>
            <person name="Korf I."/>
            <person name="Meyers B.C."/>
            <person name="Michelmore R.W."/>
        </authorList>
    </citation>
    <scope>NUCLEOTIDE SEQUENCE [LARGE SCALE GENOMIC DNA]</scope>
    <source>
        <strain evidence="9">cv. Salinas</strain>
        <tissue evidence="8">Seedlings</tissue>
    </source>
</reference>
<dbReference type="InterPro" id="IPR009057">
    <property type="entry name" value="Homeodomain-like_sf"/>
</dbReference>
<evidence type="ECO:0000256" key="4">
    <source>
        <dbReference type="PROSITE-ProRule" id="PRU00146"/>
    </source>
</evidence>
<feature type="compositionally biased region" description="Basic and acidic residues" evidence="5">
    <location>
        <begin position="239"/>
        <end position="269"/>
    </location>
</feature>
<evidence type="ECO:0000259" key="7">
    <source>
        <dbReference type="PROSITE" id="PS50090"/>
    </source>
</evidence>
<dbReference type="InterPro" id="IPR019787">
    <property type="entry name" value="Znf_PHD-finger"/>
</dbReference>
<feature type="compositionally biased region" description="Basic and acidic residues" evidence="5">
    <location>
        <begin position="435"/>
        <end position="458"/>
    </location>
</feature>
<evidence type="ECO:0000256" key="1">
    <source>
        <dbReference type="ARBA" id="ARBA00022723"/>
    </source>
</evidence>
<dbReference type="SUPFAM" id="SSF57903">
    <property type="entry name" value="FYVE/PHD zinc finger"/>
    <property type="match status" value="1"/>
</dbReference>
<dbReference type="Gene3D" id="1.10.246.220">
    <property type="match status" value="1"/>
</dbReference>
<dbReference type="PANTHER" id="PTHR47863:SF4">
    <property type="entry name" value="RING_FYVE_PHD ZINC FINGER SUPERFAMILY PROTEIN"/>
    <property type="match status" value="1"/>
</dbReference>
<keyword evidence="9" id="KW-1185">Reference proteome</keyword>
<accession>A0A9R1UF45</accession>
<dbReference type="AlphaFoldDB" id="A0A9R1UF45"/>
<keyword evidence="1" id="KW-0479">Metal-binding</keyword>
<feature type="region of interest" description="Disordered" evidence="5">
    <location>
        <begin position="216"/>
        <end position="282"/>
    </location>
</feature>
<dbReference type="InterPro" id="IPR011011">
    <property type="entry name" value="Znf_FYVE_PHD"/>
</dbReference>
<evidence type="ECO:0000256" key="5">
    <source>
        <dbReference type="SAM" id="MobiDB-lite"/>
    </source>
</evidence>
<dbReference type="CDD" id="cd11660">
    <property type="entry name" value="SANT_TRF"/>
    <property type="match status" value="1"/>
</dbReference>
<keyword evidence="3" id="KW-0862">Zinc</keyword>
<protein>
    <recommendedName>
        <fullName evidence="10">Myb-like domain-containing protein</fullName>
    </recommendedName>
</protein>
<feature type="domain" description="Myb-like" evidence="7">
    <location>
        <begin position="480"/>
        <end position="542"/>
    </location>
</feature>
<dbReference type="PROSITE" id="PS50090">
    <property type="entry name" value="MYB_LIKE"/>
    <property type="match status" value="1"/>
</dbReference>
<dbReference type="Proteomes" id="UP000235145">
    <property type="component" value="Unassembled WGS sequence"/>
</dbReference>
<feature type="region of interest" description="Disordered" evidence="5">
    <location>
        <begin position="431"/>
        <end position="475"/>
    </location>
</feature>
<sequence length="553" mass="62735">MSTKSSIASVMAWNWVVQSLAMFKQVDPSILIGVVKKALAISDDLGKDSREVVSLRMLESMFTHGNEATIDTHSTQNAKISFDPSEQCEDVLHRILEETSEPMTESERQKWNVHPFVIHKRASLPKSPLEKVGNSFFFYAFCHKLSKKFILCIIKQLKEEILEGSHPLLASLKKRSYLENINIPENSLNTFPEVNVHFNDQTTVSKDDLASMNLRNENNKLPKSPLQNPDDVDNATRGNTEHIQRKENEIPKEPPAKGLEENTLMDHNDQTPSKNLEQNCDDLNADHGQQELTDEKCDDEMTNIAAMKEAFLNSQHTLSQDSMATIDSTEICLCMKCNNGGELLVCSSDTCQLRVHESCLGSTTTTLDKNGKFLCPFCAYSHAISMYLEAKKKTSLARKDLQAFMSSAVKHRPNKSTQTEALGQKVKGNVNGHTVRRDTEDRTPNEHKQKCNENESHVSKTHSRRCRDQKPQYTSPTIPLIRRNKLQWTMSEVEILKEGVQRFSSNNNSKGFPWKDILDFGGDVFHKSRTTIDLKDKWRNLCKGSPAKKKQRL</sequence>
<evidence type="ECO:0000313" key="8">
    <source>
        <dbReference type="EMBL" id="KAJ0185982.1"/>
    </source>
</evidence>
<dbReference type="EMBL" id="NBSK02000009">
    <property type="protein sequence ID" value="KAJ0185982.1"/>
    <property type="molecule type" value="Genomic_DNA"/>
</dbReference>
<gene>
    <name evidence="8" type="ORF">LSAT_V11C900466360</name>
</gene>
<evidence type="ECO:0000256" key="3">
    <source>
        <dbReference type="ARBA" id="ARBA00022833"/>
    </source>
</evidence>
<dbReference type="PROSITE" id="PS50016">
    <property type="entry name" value="ZF_PHD_2"/>
    <property type="match status" value="1"/>
</dbReference>
<keyword evidence="2 4" id="KW-0863">Zinc-finger</keyword>
<dbReference type="PANTHER" id="PTHR47863">
    <property type="entry name" value="RING/FYVE/PHD ZINC FINGER SUPERFAMILY PROTEIN"/>
    <property type="match status" value="1"/>
</dbReference>